<evidence type="ECO:0000313" key="2">
    <source>
        <dbReference type="EMBL" id="CAH2063740.1"/>
    </source>
</evidence>
<organism evidence="2 3">
    <name type="scientific">Iphiclides podalirius</name>
    <name type="common">scarce swallowtail</name>
    <dbReference type="NCBI Taxonomy" id="110791"/>
    <lineage>
        <taxon>Eukaryota</taxon>
        <taxon>Metazoa</taxon>
        <taxon>Ecdysozoa</taxon>
        <taxon>Arthropoda</taxon>
        <taxon>Hexapoda</taxon>
        <taxon>Insecta</taxon>
        <taxon>Pterygota</taxon>
        <taxon>Neoptera</taxon>
        <taxon>Endopterygota</taxon>
        <taxon>Lepidoptera</taxon>
        <taxon>Glossata</taxon>
        <taxon>Ditrysia</taxon>
        <taxon>Papilionoidea</taxon>
        <taxon>Papilionidae</taxon>
        <taxon>Papilioninae</taxon>
        <taxon>Iphiclides</taxon>
    </lineage>
</organism>
<feature type="region of interest" description="Disordered" evidence="1">
    <location>
        <begin position="81"/>
        <end position="118"/>
    </location>
</feature>
<evidence type="ECO:0000313" key="3">
    <source>
        <dbReference type="Proteomes" id="UP000837857"/>
    </source>
</evidence>
<dbReference type="Proteomes" id="UP000837857">
    <property type="component" value="Chromosome 3"/>
</dbReference>
<evidence type="ECO:0000256" key="1">
    <source>
        <dbReference type="SAM" id="MobiDB-lite"/>
    </source>
</evidence>
<feature type="non-terminal residue" evidence="2">
    <location>
        <position position="118"/>
    </location>
</feature>
<sequence>MLKISSEGYVRLRCVCTSPRGADWFAWRRPRSFGVTQCRWKHVQCTFDLLGRAATCVCYGSGSESHTCERLDRILISAERSPRQEARRVGGRLTREEAAHASGDRSPVISADGTIRAR</sequence>
<protein>
    <submittedName>
        <fullName evidence="2">Uncharacterized protein</fullName>
    </submittedName>
</protein>
<dbReference type="EMBL" id="OW152815">
    <property type="protein sequence ID" value="CAH2063740.1"/>
    <property type="molecule type" value="Genomic_DNA"/>
</dbReference>
<accession>A0ABN8IQG5</accession>
<feature type="compositionally biased region" description="Basic and acidic residues" evidence="1">
    <location>
        <begin position="81"/>
        <end position="103"/>
    </location>
</feature>
<name>A0ABN8IQG5_9NEOP</name>
<gene>
    <name evidence="2" type="ORF">IPOD504_LOCUS12653</name>
</gene>
<keyword evidence="3" id="KW-1185">Reference proteome</keyword>
<reference evidence="2" key="1">
    <citation type="submission" date="2022-03" db="EMBL/GenBank/DDBJ databases">
        <authorList>
            <person name="Martin H S."/>
        </authorList>
    </citation>
    <scope>NUCLEOTIDE SEQUENCE</scope>
</reference>
<proteinExistence type="predicted"/>